<feature type="repeat" description="ANK" evidence="3">
    <location>
        <begin position="1"/>
        <end position="31"/>
    </location>
</feature>
<feature type="repeat" description="ANK" evidence="3">
    <location>
        <begin position="65"/>
        <end position="89"/>
    </location>
</feature>
<dbReference type="RefSeq" id="XP_060299599.1">
    <property type="nucleotide sequence ID" value="XM_060436196.1"/>
</dbReference>
<dbReference type="Gene3D" id="1.25.40.20">
    <property type="entry name" value="Ankyrin repeat-containing domain"/>
    <property type="match status" value="1"/>
</dbReference>
<evidence type="ECO:0000313" key="4">
    <source>
        <dbReference type="EMBL" id="KAK0726743.1"/>
    </source>
</evidence>
<sequence>TPLHLAAEQGDVDMIGGYLVKHPEDIDKTNEQGMTALVIAAKNKHRDFVERLLEHGPKVDLADEKGWTALHWASVNGDLAIIELLLGEGRGGVADQTNKDDASR</sequence>
<feature type="non-terminal residue" evidence="4">
    <location>
        <position position="104"/>
    </location>
</feature>
<evidence type="ECO:0000256" key="1">
    <source>
        <dbReference type="ARBA" id="ARBA00022737"/>
    </source>
</evidence>
<dbReference type="InterPro" id="IPR002110">
    <property type="entry name" value="Ankyrin_rpt"/>
</dbReference>
<evidence type="ECO:0000256" key="2">
    <source>
        <dbReference type="ARBA" id="ARBA00023043"/>
    </source>
</evidence>
<keyword evidence="2 3" id="KW-0040">ANK repeat</keyword>
<dbReference type="SUPFAM" id="SSF48403">
    <property type="entry name" value="Ankyrin repeat"/>
    <property type="match status" value="1"/>
</dbReference>
<dbReference type="Pfam" id="PF12796">
    <property type="entry name" value="Ank_2"/>
    <property type="match status" value="1"/>
</dbReference>
<dbReference type="PROSITE" id="PS50297">
    <property type="entry name" value="ANK_REP_REGION"/>
    <property type="match status" value="3"/>
</dbReference>
<dbReference type="PROSITE" id="PS50088">
    <property type="entry name" value="ANK_REPEAT"/>
    <property type="match status" value="3"/>
</dbReference>
<dbReference type="PANTHER" id="PTHR24171">
    <property type="entry name" value="ANKYRIN REPEAT DOMAIN-CONTAINING PROTEIN 39-RELATED"/>
    <property type="match status" value="1"/>
</dbReference>
<protein>
    <submittedName>
        <fullName evidence="4">Ankyrin repeat-containing domain protein</fullName>
    </submittedName>
</protein>
<dbReference type="InterPro" id="IPR036770">
    <property type="entry name" value="Ankyrin_rpt-contain_sf"/>
</dbReference>
<keyword evidence="5" id="KW-1185">Reference proteome</keyword>
<organism evidence="4 5">
    <name type="scientific">Lasiosphaeria miniovina</name>
    <dbReference type="NCBI Taxonomy" id="1954250"/>
    <lineage>
        <taxon>Eukaryota</taxon>
        <taxon>Fungi</taxon>
        <taxon>Dikarya</taxon>
        <taxon>Ascomycota</taxon>
        <taxon>Pezizomycotina</taxon>
        <taxon>Sordariomycetes</taxon>
        <taxon>Sordariomycetidae</taxon>
        <taxon>Sordariales</taxon>
        <taxon>Lasiosphaeriaceae</taxon>
        <taxon>Lasiosphaeria</taxon>
    </lineage>
</organism>
<dbReference type="EMBL" id="JAUIRO010000002">
    <property type="protein sequence ID" value="KAK0726743.1"/>
    <property type="molecule type" value="Genomic_DNA"/>
</dbReference>
<dbReference type="SMART" id="SM00248">
    <property type="entry name" value="ANK"/>
    <property type="match status" value="3"/>
</dbReference>
<evidence type="ECO:0000313" key="5">
    <source>
        <dbReference type="Proteomes" id="UP001172101"/>
    </source>
</evidence>
<evidence type="ECO:0000256" key="3">
    <source>
        <dbReference type="PROSITE-ProRule" id="PRU00023"/>
    </source>
</evidence>
<dbReference type="GeneID" id="85319466"/>
<comment type="caution">
    <text evidence="4">The sequence shown here is derived from an EMBL/GenBank/DDBJ whole genome shotgun (WGS) entry which is preliminary data.</text>
</comment>
<gene>
    <name evidence="4" type="ORF">B0T26DRAFT_627155</name>
</gene>
<name>A0AA40B3B0_9PEZI</name>
<proteinExistence type="predicted"/>
<feature type="repeat" description="ANK" evidence="3">
    <location>
        <begin position="32"/>
        <end position="64"/>
    </location>
</feature>
<reference evidence="4" key="1">
    <citation type="submission" date="2023-06" db="EMBL/GenBank/DDBJ databases">
        <title>Genome-scale phylogeny and comparative genomics of the fungal order Sordariales.</title>
        <authorList>
            <consortium name="Lawrence Berkeley National Laboratory"/>
            <person name="Hensen N."/>
            <person name="Bonometti L."/>
            <person name="Westerberg I."/>
            <person name="Brannstrom I.O."/>
            <person name="Guillou S."/>
            <person name="Cros-Aarteil S."/>
            <person name="Calhoun S."/>
            <person name="Haridas S."/>
            <person name="Kuo A."/>
            <person name="Mondo S."/>
            <person name="Pangilinan J."/>
            <person name="Riley R."/>
            <person name="LaButti K."/>
            <person name="Andreopoulos B."/>
            <person name="Lipzen A."/>
            <person name="Chen C."/>
            <person name="Yanf M."/>
            <person name="Daum C."/>
            <person name="Ng V."/>
            <person name="Clum A."/>
            <person name="Steindorff A."/>
            <person name="Ohm R."/>
            <person name="Martin F."/>
            <person name="Silar P."/>
            <person name="Natvig D."/>
            <person name="Lalanne C."/>
            <person name="Gautier V."/>
            <person name="Ament-velasquez S.L."/>
            <person name="Kruys A."/>
            <person name="Hutchinson M.I."/>
            <person name="Powell A.J."/>
            <person name="Barry K."/>
            <person name="Miller A.N."/>
            <person name="Grigoriev I.V."/>
            <person name="Debuchy R."/>
            <person name="Gladieux P."/>
            <person name="Thoren M.H."/>
            <person name="Johannesson H."/>
        </authorList>
    </citation>
    <scope>NUCLEOTIDE SEQUENCE</scope>
    <source>
        <strain evidence="4">SMH2392-1A</strain>
    </source>
</reference>
<dbReference type="AlphaFoldDB" id="A0AA40B3B0"/>
<keyword evidence="1" id="KW-0677">Repeat</keyword>
<feature type="non-terminal residue" evidence="4">
    <location>
        <position position="1"/>
    </location>
</feature>
<dbReference type="Proteomes" id="UP001172101">
    <property type="component" value="Unassembled WGS sequence"/>
</dbReference>
<accession>A0AA40B3B0</accession>
<dbReference type="PANTHER" id="PTHR24171:SF9">
    <property type="entry name" value="ANKYRIN REPEAT DOMAIN-CONTAINING PROTEIN 39"/>
    <property type="match status" value="1"/>
</dbReference>